<protein>
    <submittedName>
        <fullName evidence="2">ANK_REP_REGION domain-containing protein</fullName>
    </submittedName>
</protein>
<dbReference type="AlphaFoldDB" id="A0A1I7X5W6"/>
<dbReference type="Pfam" id="PF04870">
    <property type="entry name" value="Moulting_cycle"/>
    <property type="match status" value="1"/>
</dbReference>
<sequence>MTEKVIYKQCERDAKSTVSLAKCAVGLFDARDTERKQNGLEDKAEKYANMVKINITRKQSEEFLNHGEKKKHKDSIGIIYKTDNIYNSQIDIFVDKFGKKFGSTLKYGNKNPIRPQLRRRQKRSKDRIRDAFELFLAEERMKKKISNQRIARKLNKSNVTKEKIAKSREIYSIAFSITKTSDKDKQLITPDKNVLGISRLYNKKSKRKRKIDSAGAYNTLIYYGDFKFLKIRFFKAVVILLELSKSRPAIDFPKIAAKYFSRMLGGATVQRSHLDNLRKIRDHYNRAEKCRAYFKLMNDENRRLFESLSLSIDSRTPEVNNNASSVLEQIVQMINSFAVSYNPLNKMSIMSPRLFSLFPDISKPSSNRLLSPTVLSFQDDGYFSLPELFDIITKNQQYQNLMLEVIMDMSGAGQVLENLLSQMSTEIKNFEEVQYPLVEEMSKKDHSFIKALNSFNDEQSMDYDNKGYAFLNEDQIKLIYGDNHEYHGINVNITELNKMTKEEKEQRIEEDIRQLAAIGRPKWPFWNDDFQISRYRRSNVESGQVVNGVNFETLAPYAFTNMVGQGAALEVVTLSPHAFIGEILFPEALTVSVNSGKLRYFRKITNFTSCQ</sequence>
<dbReference type="WBParaSite" id="Hba_12958">
    <property type="protein sequence ID" value="Hba_12958"/>
    <property type="gene ID" value="Hba_12958"/>
</dbReference>
<dbReference type="PANTHER" id="PTHR21523:SF38">
    <property type="entry name" value="MLT-TEN (MLT-10) RELATED"/>
    <property type="match status" value="1"/>
</dbReference>
<dbReference type="Proteomes" id="UP000095283">
    <property type="component" value="Unplaced"/>
</dbReference>
<name>A0A1I7X5W6_HETBA</name>
<dbReference type="InterPro" id="IPR006954">
    <property type="entry name" value="Mlt-10-like"/>
</dbReference>
<evidence type="ECO:0000313" key="2">
    <source>
        <dbReference type="WBParaSite" id="Hba_12958"/>
    </source>
</evidence>
<accession>A0A1I7X5W6</accession>
<proteinExistence type="predicted"/>
<dbReference type="PANTHER" id="PTHR21523">
    <property type="match status" value="1"/>
</dbReference>
<evidence type="ECO:0000313" key="1">
    <source>
        <dbReference type="Proteomes" id="UP000095283"/>
    </source>
</evidence>
<keyword evidence="1" id="KW-1185">Reference proteome</keyword>
<organism evidence="1 2">
    <name type="scientific">Heterorhabditis bacteriophora</name>
    <name type="common">Entomopathogenic nematode worm</name>
    <dbReference type="NCBI Taxonomy" id="37862"/>
    <lineage>
        <taxon>Eukaryota</taxon>
        <taxon>Metazoa</taxon>
        <taxon>Ecdysozoa</taxon>
        <taxon>Nematoda</taxon>
        <taxon>Chromadorea</taxon>
        <taxon>Rhabditida</taxon>
        <taxon>Rhabditina</taxon>
        <taxon>Rhabditomorpha</taxon>
        <taxon>Strongyloidea</taxon>
        <taxon>Heterorhabditidae</taxon>
        <taxon>Heterorhabditis</taxon>
    </lineage>
</organism>
<reference evidence="2" key="1">
    <citation type="submission" date="2016-11" db="UniProtKB">
        <authorList>
            <consortium name="WormBaseParasite"/>
        </authorList>
    </citation>
    <scope>IDENTIFICATION</scope>
</reference>